<dbReference type="PANTHER" id="PTHR14950">
    <property type="entry name" value="DICER-RELATED"/>
    <property type="match status" value="1"/>
</dbReference>
<feature type="domain" description="RNase III" evidence="2">
    <location>
        <begin position="13"/>
        <end position="133"/>
    </location>
</feature>
<dbReference type="SMART" id="SM00535">
    <property type="entry name" value="RIBOc"/>
    <property type="match status" value="1"/>
</dbReference>
<dbReference type="InterPro" id="IPR036389">
    <property type="entry name" value="RNase_III_sf"/>
</dbReference>
<evidence type="ECO:0000313" key="3">
    <source>
        <dbReference type="EMBL" id="KKL53594.1"/>
    </source>
</evidence>
<evidence type="ECO:0000256" key="1">
    <source>
        <dbReference type="ARBA" id="ARBA00022801"/>
    </source>
</evidence>
<gene>
    <name evidence="3" type="ORF">LCGC14_2273870</name>
</gene>
<accession>A0A0F9CWB2</accession>
<dbReference type="EMBL" id="LAZR01031494">
    <property type="protein sequence ID" value="KKL53594.1"/>
    <property type="molecule type" value="Genomic_DNA"/>
</dbReference>
<dbReference type="SUPFAM" id="SSF69065">
    <property type="entry name" value="RNase III domain-like"/>
    <property type="match status" value="1"/>
</dbReference>
<feature type="non-terminal residue" evidence="3">
    <location>
        <position position="159"/>
    </location>
</feature>
<dbReference type="GO" id="GO:0006396">
    <property type="term" value="P:RNA processing"/>
    <property type="evidence" value="ECO:0007669"/>
    <property type="project" value="InterPro"/>
</dbReference>
<dbReference type="InterPro" id="IPR000999">
    <property type="entry name" value="RNase_III_dom"/>
</dbReference>
<keyword evidence="1" id="KW-0378">Hydrolase</keyword>
<dbReference type="CDD" id="cd00593">
    <property type="entry name" value="RIBOc"/>
    <property type="match status" value="1"/>
</dbReference>
<dbReference type="Gene3D" id="1.10.1520.10">
    <property type="entry name" value="Ribonuclease III domain"/>
    <property type="match status" value="1"/>
</dbReference>
<sequence>MKDFGCAIKMTILEDWLKKLQINDIDLKLMETAFTHGSYKGLGYNVEDYQRLEFLGDAVIDIIVSDKFYNMGQYSEGDLTELRSLIVKEKPLAELFDKMQMSSLVRHAGVDLSPKMKSDVVEAFFGVIYLEKGIKKCCEVWDLMMKKTGFEEEVINNYL</sequence>
<protein>
    <recommendedName>
        <fullName evidence="2">RNase III domain-containing protein</fullName>
    </recommendedName>
</protein>
<dbReference type="Pfam" id="PF14622">
    <property type="entry name" value="Ribonucleas_3_3"/>
    <property type="match status" value="1"/>
</dbReference>
<dbReference type="GO" id="GO:0004525">
    <property type="term" value="F:ribonuclease III activity"/>
    <property type="evidence" value="ECO:0007669"/>
    <property type="project" value="InterPro"/>
</dbReference>
<dbReference type="PROSITE" id="PS00517">
    <property type="entry name" value="RNASE_3_1"/>
    <property type="match status" value="1"/>
</dbReference>
<evidence type="ECO:0000259" key="2">
    <source>
        <dbReference type="PROSITE" id="PS50142"/>
    </source>
</evidence>
<organism evidence="3">
    <name type="scientific">marine sediment metagenome</name>
    <dbReference type="NCBI Taxonomy" id="412755"/>
    <lineage>
        <taxon>unclassified sequences</taxon>
        <taxon>metagenomes</taxon>
        <taxon>ecological metagenomes</taxon>
    </lineage>
</organism>
<reference evidence="3" key="1">
    <citation type="journal article" date="2015" name="Nature">
        <title>Complex archaea that bridge the gap between prokaryotes and eukaryotes.</title>
        <authorList>
            <person name="Spang A."/>
            <person name="Saw J.H."/>
            <person name="Jorgensen S.L."/>
            <person name="Zaremba-Niedzwiedzka K."/>
            <person name="Martijn J."/>
            <person name="Lind A.E."/>
            <person name="van Eijk R."/>
            <person name="Schleper C."/>
            <person name="Guy L."/>
            <person name="Ettema T.J."/>
        </authorList>
    </citation>
    <scope>NUCLEOTIDE SEQUENCE</scope>
</reference>
<name>A0A0F9CWB2_9ZZZZ</name>
<dbReference type="PANTHER" id="PTHR14950:SF37">
    <property type="entry name" value="ENDORIBONUCLEASE DICER"/>
    <property type="match status" value="1"/>
</dbReference>
<dbReference type="PROSITE" id="PS50142">
    <property type="entry name" value="RNASE_3_2"/>
    <property type="match status" value="1"/>
</dbReference>
<proteinExistence type="predicted"/>
<comment type="caution">
    <text evidence="3">The sequence shown here is derived from an EMBL/GenBank/DDBJ whole genome shotgun (WGS) entry which is preliminary data.</text>
</comment>
<dbReference type="AlphaFoldDB" id="A0A0F9CWB2"/>